<feature type="region of interest" description="Disordered" evidence="1">
    <location>
        <begin position="1"/>
        <end position="41"/>
    </location>
</feature>
<feature type="transmembrane region" description="Helical" evidence="2">
    <location>
        <begin position="45"/>
        <end position="66"/>
    </location>
</feature>
<accession>A0A1I2C8M8</accession>
<protein>
    <submittedName>
        <fullName evidence="3">Uncharacterized protein</fullName>
    </submittedName>
</protein>
<sequence length="67" mass="7473">MSGVDSGTMGAPRDWQKPTSEYAKDWRTQKPARTTPSTRRPRATIAYTVMGGALVIMTLLAAYVWLR</sequence>
<dbReference type="EMBL" id="FONZ01000001">
    <property type="protein sequence ID" value="SFE64709.1"/>
    <property type="molecule type" value="Genomic_DNA"/>
</dbReference>
<feature type="compositionally biased region" description="Low complexity" evidence="1">
    <location>
        <begin position="31"/>
        <end position="41"/>
    </location>
</feature>
<evidence type="ECO:0000313" key="4">
    <source>
        <dbReference type="Proteomes" id="UP000198520"/>
    </source>
</evidence>
<organism evidence="3 4">
    <name type="scientific">Flavimobilis marinus</name>
    <dbReference type="NCBI Taxonomy" id="285351"/>
    <lineage>
        <taxon>Bacteria</taxon>
        <taxon>Bacillati</taxon>
        <taxon>Actinomycetota</taxon>
        <taxon>Actinomycetes</taxon>
        <taxon>Micrococcales</taxon>
        <taxon>Jonesiaceae</taxon>
        <taxon>Flavimobilis</taxon>
    </lineage>
</organism>
<proteinExistence type="predicted"/>
<reference evidence="4" key="1">
    <citation type="submission" date="2016-10" db="EMBL/GenBank/DDBJ databases">
        <authorList>
            <person name="Varghese N."/>
            <person name="Submissions S."/>
        </authorList>
    </citation>
    <scope>NUCLEOTIDE SEQUENCE [LARGE SCALE GENOMIC DNA]</scope>
    <source>
        <strain evidence="4">DSM 19083</strain>
    </source>
</reference>
<name>A0A1I2C8M8_9MICO</name>
<keyword evidence="2" id="KW-1133">Transmembrane helix</keyword>
<keyword evidence="2" id="KW-0472">Membrane</keyword>
<gene>
    <name evidence="3" type="ORF">SAMN04488035_0002</name>
</gene>
<evidence type="ECO:0000256" key="1">
    <source>
        <dbReference type="SAM" id="MobiDB-lite"/>
    </source>
</evidence>
<dbReference type="STRING" id="285351.SAMN04488035_0002"/>
<dbReference type="Proteomes" id="UP000198520">
    <property type="component" value="Unassembled WGS sequence"/>
</dbReference>
<evidence type="ECO:0000256" key="2">
    <source>
        <dbReference type="SAM" id="Phobius"/>
    </source>
</evidence>
<dbReference type="AlphaFoldDB" id="A0A1I2C8M8"/>
<keyword evidence="4" id="KW-1185">Reference proteome</keyword>
<evidence type="ECO:0000313" key="3">
    <source>
        <dbReference type="EMBL" id="SFE64709.1"/>
    </source>
</evidence>
<keyword evidence="2" id="KW-0812">Transmembrane</keyword>